<keyword evidence="12" id="KW-1185">Reference proteome</keyword>
<sequence>MSTLQEKINSLKFKPDDAWQHVIIADQKRCKNCPTQACLTICPTGVFRWNYADTSPISVLYKQCIECGACRLACPCKNIEFLYPKGSYGVIYTEEQPTS</sequence>
<organism evidence="11 12">
    <name type="scientific">Anaerospora hongkongensis</name>
    <dbReference type="NCBI Taxonomy" id="244830"/>
    <lineage>
        <taxon>Bacteria</taxon>
        <taxon>Bacillati</taxon>
        <taxon>Bacillota</taxon>
        <taxon>Negativicutes</taxon>
        <taxon>Selenomonadales</taxon>
        <taxon>Sporomusaceae</taxon>
        <taxon>Anaerospora</taxon>
    </lineage>
</organism>
<keyword evidence="6" id="KW-0249">Electron transport</keyword>
<dbReference type="GO" id="GO:0005506">
    <property type="term" value="F:iron ion binding"/>
    <property type="evidence" value="ECO:0007669"/>
    <property type="project" value="InterPro"/>
</dbReference>
<dbReference type="InterPro" id="IPR012206">
    <property type="entry name" value="Fd_FixX"/>
</dbReference>
<dbReference type="Proteomes" id="UP000295063">
    <property type="component" value="Unassembled WGS sequence"/>
</dbReference>
<keyword evidence="4" id="KW-0813">Transport</keyword>
<evidence type="ECO:0000259" key="10">
    <source>
        <dbReference type="PROSITE" id="PS51379"/>
    </source>
</evidence>
<dbReference type="GO" id="GO:0051536">
    <property type="term" value="F:iron-sulfur cluster binding"/>
    <property type="evidence" value="ECO:0007669"/>
    <property type="project" value="UniProtKB-KW"/>
</dbReference>
<dbReference type="InterPro" id="IPR007859">
    <property type="entry name" value="ETF-QO/FixX_C"/>
</dbReference>
<proteinExistence type="predicted"/>
<evidence type="ECO:0000313" key="12">
    <source>
        <dbReference type="Proteomes" id="UP000295063"/>
    </source>
</evidence>
<gene>
    <name evidence="11" type="ORF">EV210_12614</name>
</gene>
<dbReference type="InterPro" id="IPR017900">
    <property type="entry name" value="4Fe4S_Fe_S_CS"/>
</dbReference>
<keyword evidence="9" id="KW-0535">Nitrogen fixation</keyword>
<reference evidence="11 12" key="1">
    <citation type="submission" date="2019-03" db="EMBL/GenBank/DDBJ databases">
        <title>Genomic Encyclopedia of Type Strains, Phase IV (KMG-IV): sequencing the most valuable type-strain genomes for metagenomic binning, comparative biology and taxonomic classification.</title>
        <authorList>
            <person name="Goeker M."/>
        </authorList>
    </citation>
    <scope>NUCLEOTIDE SEQUENCE [LARGE SCALE GENOMIC DNA]</scope>
    <source>
        <strain evidence="11 12">DSM 15969</strain>
    </source>
</reference>
<evidence type="ECO:0000256" key="4">
    <source>
        <dbReference type="ARBA" id="ARBA00022448"/>
    </source>
</evidence>
<name>A0A4R1PKW5_9FIRM</name>
<evidence type="ECO:0000256" key="8">
    <source>
        <dbReference type="ARBA" id="ARBA00023014"/>
    </source>
</evidence>
<evidence type="ECO:0000256" key="1">
    <source>
        <dbReference type="ARBA" id="ARBA00003208"/>
    </source>
</evidence>
<dbReference type="AlphaFoldDB" id="A0A4R1PKW5"/>
<evidence type="ECO:0000313" key="11">
    <source>
        <dbReference type="EMBL" id="TCL31802.1"/>
    </source>
</evidence>
<dbReference type="InterPro" id="IPR017896">
    <property type="entry name" value="4Fe4S_Fe-S-bd"/>
</dbReference>
<comment type="function">
    <text evidence="1">Could be a 3Fe-4S cluster-containing protein.</text>
</comment>
<comment type="caution">
    <text evidence="11">The sequence shown here is derived from an EMBL/GenBank/DDBJ whole genome shotgun (WGS) entry which is preliminary data.</text>
</comment>
<feature type="domain" description="4Fe-4S ferredoxin-type" evidence="10">
    <location>
        <begin position="20"/>
        <end position="52"/>
    </location>
</feature>
<evidence type="ECO:0000256" key="7">
    <source>
        <dbReference type="ARBA" id="ARBA00023004"/>
    </source>
</evidence>
<evidence type="ECO:0000256" key="6">
    <source>
        <dbReference type="ARBA" id="ARBA00022982"/>
    </source>
</evidence>
<keyword evidence="5" id="KW-0479">Metal-binding</keyword>
<dbReference type="PROSITE" id="PS00198">
    <property type="entry name" value="4FE4S_FER_1"/>
    <property type="match status" value="1"/>
</dbReference>
<comment type="similarity">
    <text evidence="2">To ferredoxins from P.putida and C.tartarivorum, ferredoxin I from A.vinelandii, ferredoxin II from D.desulfuricans.</text>
</comment>
<keyword evidence="7" id="KW-0408">Iron</keyword>
<dbReference type="PANTHER" id="PTHR43082:SF3">
    <property type="entry name" value="FERREDOXIN-LIKE PROTEIN YDIT"/>
    <property type="match status" value="1"/>
</dbReference>
<dbReference type="EMBL" id="SLUI01000026">
    <property type="protein sequence ID" value="TCL31802.1"/>
    <property type="molecule type" value="Genomic_DNA"/>
</dbReference>
<dbReference type="Gene3D" id="3.30.70.20">
    <property type="match status" value="1"/>
</dbReference>
<evidence type="ECO:0000256" key="5">
    <source>
        <dbReference type="ARBA" id="ARBA00022723"/>
    </source>
</evidence>
<dbReference type="PIRSF" id="PIRSF036548">
    <property type="entry name" value="Fdx_FixX"/>
    <property type="match status" value="1"/>
</dbReference>
<dbReference type="OrthoDB" id="9800260at2"/>
<keyword evidence="8" id="KW-0411">Iron-sulfur</keyword>
<dbReference type="Pfam" id="PF05187">
    <property type="entry name" value="Fer4_ETF_QO"/>
    <property type="match status" value="1"/>
</dbReference>
<protein>
    <recommendedName>
        <fullName evidence="3">Ferredoxin-like protein</fullName>
    </recommendedName>
</protein>
<dbReference type="RefSeq" id="WP_132083686.1">
    <property type="nucleotide sequence ID" value="NZ_SLUI01000026.1"/>
</dbReference>
<evidence type="ECO:0000256" key="3">
    <source>
        <dbReference type="ARBA" id="ARBA00020378"/>
    </source>
</evidence>
<dbReference type="SUPFAM" id="SSF54862">
    <property type="entry name" value="4Fe-4S ferredoxins"/>
    <property type="match status" value="1"/>
</dbReference>
<evidence type="ECO:0000256" key="9">
    <source>
        <dbReference type="ARBA" id="ARBA00023231"/>
    </source>
</evidence>
<evidence type="ECO:0000256" key="2">
    <source>
        <dbReference type="ARBA" id="ARBA00009192"/>
    </source>
</evidence>
<dbReference type="PANTHER" id="PTHR43082">
    <property type="entry name" value="FERREDOXIN-LIKE"/>
    <property type="match status" value="1"/>
</dbReference>
<dbReference type="PROSITE" id="PS51379">
    <property type="entry name" value="4FE4S_FER_2"/>
    <property type="match status" value="2"/>
</dbReference>
<accession>A0A4R1PKW5</accession>
<feature type="domain" description="4Fe-4S ferredoxin-type" evidence="10">
    <location>
        <begin position="55"/>
        <end position="84"/>
    </location>
</feature>